<evidence type="ECO:0000313" key="4">
    <source>
        <dbReference type="Proteomes" id="UP000256431"/>
    </source>
</evidence>
<comment type="caution">
    <text evidence="3">The sequence shown here is derived from an EMBL/GenBank/DDBJ whole genome shotgun (WGS) entry which is preliminary data.</text>
</comment>
<evidence type="ECO:0000259" key="2">
    <source>
        <dbReference type="PROSITE" id="PS51084"/>
    </source>
</evidence>
<dbReference type="GO" id="GO:0003824">
    <property type="term" value="F:catalytic activity"/>
    <property type="evidence" value="ECO:0007669"/>
    <property type="project" value="InterPro"/>
</dbReference>
<name>A0A3D8H8I3_9GAMM</name>
<dbReference type="InterPro" id="IPR011146">
    <property type="entry name" value="HIT-like"/>
</dbReference>
<organism evidence="3 4">
    <name type="scientific">Marinobacter flavimaris</name>
    <dbReference type="NCBI Taxonomy" id="262076"/>
    <lineage>
        <taxon>Bacteria</taxon>
        <taxon>Pseudomonadati</taxon>
        <taxon>Pseudomonadota</taxon>
        <taxon>Gammaproteobacteria</taxon>
        <taxon>Pseudomonadales</taxon>
        <taxon>Marinobacteraceae</taxon>
        <taxon>Marinobacter</taxon>
    </lineage>
</organism>
<accession>A0A3D8H8I3</accession>
<reference evidence="3 4" key="1">
    <citation type="submission" date="2018-08" db="EMBL/GenBank/DDBJ databases">
        <title>Genome sequence of Marinobacter flavimaris KCTC 12185.</title>
        <authorList>
            <person name="Chun J."/>
            <person name="Kim B.-Y."/>
            <person name="Choi S.-B."/>
            <person name="Kwak M.-J."/>
        </authorList>
    </citation>
    <scope>NUCLEOTIDE SEQUENCE [LARGE SCALE GENOMIC DNA]</scope>
    <source>
        <strain evidence="3 4">KCTC 12185</strain>
    </source>
</reference>
<dbReference type="Pfam" id="PF01230">
    <property type="entry name" value="HIT"/>
    <property type="match status" value="1"/>
</dbReference>
<evidence type="ECO:0000313" key="3">
    <source>
        <dbReference type="EMBL" id="RDU42711.1"/>
    </source>
</evidence>
<dbReference type="EMBL" id="QRDH01000001">
    <property type="protein sequence ID" value="RDU42711.1"/>
    <property type="molecule type" value="Genomic_DNA"/>
</dbReference>
<feature type="domain" description="HIT" evidence="2">
    <location>
        <begin position="41"/>
        <end position="110"/>
    </location>
</feature>
<protein>
    <submittedName>
        <fullName evidence="3">HIT family protein</fullName>
    </submittedName>
</protein>
<comment type="caution">
    <text evidence="1">Lacks conserved residue(s) required for the propagation of feature annotation.</text>
</comment>
<dbReference type="Gene3D" id="3.30.428.10">
    <property type="entry name" value="HIT-like"/>
    <property type="match status" value="1"/>
</dbReference>
<dbReference type="PROSITE" id="PS51084">
    <property type="entry name" value="HIT_2"/>
    <property type="match status" value="1"/>
</dbReference>
<keyword evidence="4" id="KW-1185">Reference proteome</keyword>
<sequence>MSMSEPAVFRLHERLKADTIGLGSTSLCEIRLMNDSTWPWVLLVPAVTGIREIYQLSADQQHQLVRESSALSGAMMDVFGGDKMNVAALGNMVPQLHLHHIVRFEGDPAWPGPVWGKQAPVAYSDEELEQVRSRLAPVLTELEAGV</sequence>
<dbReference type="InterPro" id="IPR026026">
    <property type="entry name" value="HIT_Hint"/>
</dbReference>
<dbReference type="Proteomes" id="UP000256431">
    <property type="component" value="Unassembled WGS sequence"/>
</dbReference>
<dbReference type="AlphaFoldDB" id="A0A3D8H8I3"/>
<dbReference type="InterPro" id="IPR036265">
    <property type="entry name" value="HIT-like_sf"/>
</dbReference>
<proteinExistence type="predicted"/>
<dbReference type="PIRSF" id="PIRSF000714">
    <property type="entry name" value="HIT"/>
    <property type="match status" value="1"/>
</dbReference>
<gene>
    <name evidence="3" type="ORF">DXI23_03295</name>
</gene>
<dbReference type="SUPFAM" id="SSF54197">
    <property type="entry name" value="HIT-like"/>
    <property type="match status" value="1"/>
</dbReference>
<dbReference type="RefSeq" id="WP_104270092.1">
    <property type="nucleotide sequence ID" value="NZ_PSSW01000001.1"/>
</dbReference>
<evidence type="ECO:0000256" key="1">
    <source>
        <dbReference type="PROSITE-ProRule" id="PRU00464"/>
    </source>
</evidence>